<sequence>MSETFTKSWRGWVKSSDGYAERMLGRTGVDYRDEHGHIRIDAEAMSSPWNEVVVYLRSLPDTPERPHAEVLDRLRRAFDFAGWQFALDCSE</sequence>
<name>A0A4R8VAB0_9MICO</name>
<dbReference type="Proteomes" id="UP000298488">
    <property type="component" value="Unassembled WGS sequence"/>
</dbReference>
<dbReference type="OrthoDB" id="5197273at2"/>
<dbReference type="AlphaFoldDB" id="A0A4R8VAB0"/>
<proteinExistence type="predicted"/>
<dbReference type="RefSeq" id="WP_104095698.1">
    <property type="nucleotide sequence ID" value="NZ_JACHBP010000001.1"/>
</dbReference>
<comment type="caution">
    <text evidence="1">The sequence shown here is derived from an EMBL/GenBank/DDBJ whole genome shotgun (WGS) entry which is preliminary data.</text>
</comment>
<dbReference type="EMBL" id="SOFI01000003">
    <property type="protein sequence ID" value="TFB79829.1"/>
    <property type="molecule type" value="Genomic_DNA"/>
</dbReference>
<evidence type="ECO:0000313" key="1">
    <source>
        <dbReference type="EMBL" id="TFB79829.1"/>
    </source>
</evidence>
<gene>
    <name evidence="1" type="ORF">E3N84_07095</name>
</gene>
<reference evidence="1 2" key="1">
    <citation type="submission" date="2019-03" db="EMBL/GenBank/DDBJ databases">
        <title>Genomics of glacier-inhabiting Cryobacterium strains.</title>
        <authorList>
            <person name="Liu Q."/>
            <person name="Xin Y.-H."/>
        </authorList>
    </citation>
    <scope>NUCLEOTIDE SEQUENCE [LARGE SCALE GENOMIC DNA]</scope>
    <source>
        <strain evidence="1 2">CGMCC 1.10440</strain>
    </source>
</reference>
<evidence type="ECO:0000313" key="2">
    <source>
        <dbReference type="Proteomes" id="UP000298488"/>
    </source>
</evidence>
<organism evidence="1 2">
    <name type="scientific">Terrimesophilobacter mesophilus</name>
    <dbReference type="NCBI Taxonomy" id="433647"/>
    <lineage>
        <taxon>Bacteria</taxon>
        <taxon>Bacillati</taxon>
        <taxon>Actinomycetota</taxon>
        <taxon>Actinomycetes</taxon>
        <taxon>Micrococcales</taxon>
        <taxon>Microbacteriaceae</taxon>
        <taxon>Terrimesophilobacter</taxon>
    </lineage>
</organism>
<keyword evidence="2" id="KW-1185">Reference proteome</keyword>
<accession>A0A4R8VAB0</accession>
<protein>
    <submittedName>
        <fullName evidence="1">Uncharacterized protein</fullName>
    </submittedName>
</protein>